<name>A0ABS2P7A8_9BACL</name>
<feature type="transmembrane region" description="Helical" evidence="1">
    <location>
        <begin position="12"/>
        <end position="35"/>
    </location>
</feature>
<accession>A0ABS2P7A8</accession>
<sequence>MKNGMTLKESYHLLTIHSLFICLLKSILTDFLLALN</sequence>
<dbReference type="Proteomes" id="UP000741863">
    <property type="component" value="Unassembled WGS sequence"/>
</dbReference>
<keyword evidence="1" id="KW-0472">Membrane</keyword>
<organism evidence="2 3">
    <name type="scientific">Geomicrobium sediminis</name>
    <dbReference type="NCBI Taxonomy" id="1347788"/>
    <lineage>
        <taxon>Bacteria</taxon>
        <taxon>Bacillati</taxon>
        <taxon>Bacillota</taxon>
        <taxon>Bacilli</taxon>
        <taxon>Bacillales</taxon>
        <taxon>Geomicrobium</taxon>
    </lineage>
</organism>
<keyword evidence="1" id="KW-0812">Transmembrane</keyword>
<keyword evidence="3" id="KW-1185">Reference proteome</keyword>
<keyword evidence="1" id="KW-1133">Transmembrane helix</keyword>
<proteinExistence type="predicted"/>
<gene>
    <name evidence="2" type="ORF">JOD17_000385</name>
</gene>
<protein>
    <submittedName>
        <fullName evidence="2">Uncharacterized protein</fullName>
    </submittedName>
</protein>
<dbReference type="EMBL" id="JAFBEC010000001">
    <property type="protein sequence ID" value="MBM7631294.1"/>
    <property type="molecule type" value="Genomic_DNA"/>
</dbReference>
<evidence type="ECO:0000256" key="1">
    <source>
        <dbReference type="SAM" id="Phobius"/>
    </source>
</evidence>
<comment type="caution">
    <text evidence="2">The sequence shown here is derived from an EMBL/GenBank/DDBJ whole genome shotgun (WGS) entry which is preliminary data.</text>
</comment>
<evidence type="ECO:0000313" key="2">
    <source>
        <dbReference type="EMBL" id="MBM7631294.1"/>
    </source>
</evidence>
<reference evidence="2 3" key="1">
    <citation type="submission" date="2021-01" db="EMBL/GenBank/DDBJ databases">
        <title>Genomic Encyclopedia of Type Strains, Phase IV (KMG-IV): sequencing the most valuable type-strain genomes for metagenomic binning, comparative biology and taxonomic classification.</title>
        <authorList>
            <person name="Goeker M."/>
        </authorList>
    </citation>
    <scope>NUCLEOTIDE SEQUENCE [LARGE SCALE GENOMIC DNA]</scope>
    <source>
        <strain evidence="2 3">DSM 25540</strain>
    </source>
</reference>
<evidence type="ECO:0000313" key="3">
    <source>
        <dbReference type="Proteomes" id="UP000741863"/>
    </source>
</evidence>